<evidence type="ECO:0000313" key="2">
    <source>
        <dbReference type="Proteomes" id="UP000051589"/>
    </source>
</evidence>
<gene>
    <name evidence="1" type="ORF">FD13_GL001168</name>
</gene>
<sequence>MDQVLGKQTASGPVILVAQVTSKSRNRLADIRGELFNLIEAIDEPGHPITNEELDHLYRINDQLAEWQPEVEVK</sequence>
<evidence type="ECO:0000313" key="1">
    <source>
        <dbReference type="EMBL" id="KRN01260.1"/>
    </source>
</evidence>
<dbReference type="EMBL" id="AYZH01000028">
    <property type="protein sequence ID" value="KRN01260.1"/>
    <property type="molecule type" value="Genomic_DNA"/>
</dbReference>
<dbReference type="STRING" id="1423803.FD13_GL001168"/>
<reference evidence="1 2" key="1">
    <citation type="journal article" date="2015" name="Genome Announc.">
        <title>Expanding the biotechnology potential of lactobacilli through comparative genomics of 213 strains and associated genera.</title>
        <authorList>
            <person name="Sun Z."/>
            <person name="Harris H.M."/>
            <person name="McCann A."/>
            <person name="Guo C."/>
            <person name="Argimon S."/>
            <person name="Zhang W."/>
            <person name="Yang X."/>
            <person name="Jeffery I.B."/>
            <person name="Cooney J.C."/>
            <person name="Kagawa T.F."/>
            <person name="Liu W."/>
            <person name="Song Y."/>
            <person name="Salvetti E."/>
            <person name="Wrobel A."/>
            <person name="Rasinkangas P."/>
            <person name="Parkhill J."/>
            <person name="Rea M.C."/>
            <person name="O'Sullivan O."/>
            <person name="Ritari J."/>
            <person name="Douillard F.P."/>
            <person name="Paul Ross R."/>
            <person name="Yang R."/>
            <person name="Briner A.E."/>
            <person name="Felis G.E."/>
            <person name="de Vos W.M."/>
            <person name="Barrangou R."/>
            <person name="Klaenhammer T.R."/>
            <person name="Caufield P.W."/>
            <person name="Cui Y."/>
            <person name="Zhang H."/>
            <person name="O'Toole P.W."/>
        </authorList>
    </citation>
    <scope>NUCLEOTIDE SEQUENCE [LARGE SCALE GENOMIC DNA]</scope>
    <source>
        <strain evidence="1 2">DSM 21775</strain>
    </source>
</reference>
<dbReference type="RefSeq" id="WP_061777466.1">
    <property type="nucleotide sequence ID" value="NZ_AYZH01000028.1"/>
</dbReference>
<accession>A0A0R2DM09</accession>
<dbReference type="PATRIC" id="fig|1423803.3.peg.1190"/>
<dbReference type="OrthoDB" id="2297880at2"/>
<comment type="caution">
    <text evidence="1">The sequence shown here is derived from an EMBL/GenBank/DDBJ whole genome shotgun (WGS) entry which is preliminary data.</text>
</comment>
<name>A0A0R2DM09_9LACO</name>
<organism evidence="1 2">
    <name type="scientific">Levilactobacillus senmaizukei DSM 21775 = NBRC 103853</name>
    <dbReference type="NCBI Taxonomy" id="1423803"/>
    <lineage>
        <taxon>Bacteria</taxon>
        <taxon>Bacillati</taxon>
        <taxon>Bacillota</taxon>
        <taxon>Bacilli</taxon>
        <taxon>Lactobacillales</taxon>
        <taxon>Lactobacillaceae</taxon>
        <taxon>Levilactobacillus</taxon>
    </lineage>
</organism>
<dbReference type="Proteomes" id="UP000051589">
    <property type="component" value="Unassembled WGS sequence"/>
</dbReference>
<keyword evidence="2" id="KW-1185">Reference proteome</keyword>
<dbReference type="AlphaFoldDB" id="A0A0R2DM09"/>
<proteinExistence type="predicted"/>
<protein>
    <submittedName>
        <fullName evidence="1">Uncharacterized protein</fullName>
    </submittedName>
</protein>